<evidence type="ECO:0000313" key="2">
    <source>
        <dbReference type="EMBL" id="EJX01372.1"/>
    </source>
</evidence>
<dbReference type="SUPFAM" id="SSF53955">
    <property type="entry name" value="Lysozyme-like"/>
    <property type="match status" value="1"/>
</dbReference>
<comment type="caution">
    <text evidence="2">The sequence shown here is derived from an EMBL/GenBank/DDBJ whole genome shotgun (WGS) entry which is preliminary data.</text>
</comment>
<feature type="domain" description="LysM" evidence="1">
    <location>
        <begin position="379"/>
        <end position="422"/>
    </location>
</feature>
<dbReference type="SUPFAM" id="SSF54106">
    <property type="entry name" value="LysM domain"/>
    <property type="match status" value="1"/>
</dbReference>
<protein>
    <submittedName>
        <fullName evidence="2">Membrane-bound lytic murein transglycosylase D</fullName>
    </submittedName>
</protein>
<dbReference type="Gene3D" id="1.10.530.10">
    <property type="match status" value="1"/>
</dbReference>
<name>J9G2C4_9ZZZZ</name>
<organism evidence="2">
    <name type="scientific">gut metagenome</name>
    <dbReference type="NCBI Taxonomy" id="749906"/>
    <lineage>
        <taxon>unclassified sequences</taxon>
        <taxon>metagenomes</taxon>
        <taxon>organismal metagenomes</taxon>
    </lineage>
</organism>
<reference evidence="2" key="1">
    <citation type="journal article" date="2012" name="PLoS ONE">
        <title>Gene sets for utilization of primary and secondary nutrition supplies in the distal gut of endangered iberian lynx.</title>
        <authorList>
            <person name="Alcaide M."/>
            <person name="Messina E."/>
            <person name="Richter M."/>
            <person name="Bargiela R."/>
            <person name="Peplies J."/>
            <person name="Huws S.A."/>
            <person name="Newbold C.J."/>
            <person name="Golyshin P.N."/>
            <person name="Simon M.A."/>
            <person name="Lopez G."/>
            <person name="Yakimov M.M."/>
            <person name="Ferrer M."/>
        </authorList>
    </citation>
    <scope>NUCLEOTIDE SEQUENCE</scope>
</reference>
<dbReference type="Pfam" id="PF01476">
    <property type="entry name" value="LysM"/>
    <property type="match status" value="1"/>
</dbReference>
<dbReference type="InterPro" id="IPR023346">
    <property type="entry name" value="Lysozyme-like_dom_sf"/>
</dbReference>
<dbReference type="AlphaFoldDB" id="J9G2C4"/>
<proteinExistence type="predicted"/>
<dbReference type="EMBL" id="AMCI01002986">
    <property type="protein sequence ID" value="EJX01372.1"/>
    <property type="molecule type" value="Genomic_DNA"/>
</dbReference>
<dbReference type="InterPro" id="IPR036779">
    <property type="entry name" value="LysM_dom_sf"/>
</dbReference>
<evidence type="ECO:0000259" key="1">
    <source>
        <dbReference type="PROSITE" id="PS51782"/>
    </source>
</evidence>
<dbReference type="Pfam" id="PF01464">
    <property type="entry name" value="SLT"/>
    <property type="match status" value="1"/>
</dbReference>
<dbReference type="PROSITE" id="PS51782">
    <property type="entry name" value="LYSM"/>
    <property type="match status" value="1"/>
</dbReference>
<dbReference type="InterPro" id="IPR018392">
    <property type="entry name" value="LysM"/>
</dbReference>
<dbReference type="CDD" id="cd16894">
    <property type="entry name" value="MltD-like"/>
    <property type="match status" value="1"/>
</dbReference>
<dbReference type="SMART" id="SM00257">
    <property type="entry name" value="LysM"/>
    <property type="match status" value="1"/>
</dbReference>
<sequence>MKRIISAFVLFAGFCLSATAQVNKESRIEDPFTSRQVTVAWPEGMLTSMDSLLIQWSARHHLYRDEAPVGEPIPATPEVYRQRLQRLPSVIEMAYNDIVQASIDIYVKEKGQEVGYLLSAGNFYIPLFEEILDREGMPLELKYLPMVVSALQPQKRAANGAAGLWQLPLSVGEKYGLEINSLVDDRCNVYKSTVAAVHYLKDLYAIFQDWPLVIAAYGSSPEAVSKAVHQEKGAHDYWTIYPNLPAESRGHYPAFIAANYIMNYYCEHQIRPMKMKYPVKTDTVMVSRNVHMKQIAAFCKIDLSALHELNPQYRTDVIPGAAGLYPLRMPMDHLLAFVDNQDSIYQYQAKELLTRRAVVAAEHPEKKVVRERKQAAQAKYVKVRRGDTLGAIARRNHTTVSKIKRLNGMRSDRISPGKRLRVR</sequence>
<dbReference type="Gene3D" id="3.10.350.10">
    <property type="entry name" value="LysM domain"/>
    <property type="match status" value="1"/>
</dbReference>
<accession>J9G2C4</accession>
<dbReference type="CDD" id="cd00118">
    <property type="entry name" value="LysM"/>
    <property type="match status" value="1"/>
</dbReference>
<gene>
    <name evidence="2" type="ORF">EVA_10521</name>
</gene>
<dbReference type="InterPro" id="IPR008258">
    <property type="entry name" value="Transglycosylase_SLT_dom_1"/>
</dbReference>